<dbReference type="EC" id="3.4.16.-" evidence="7"/>
<dbReference type="PANTHER" id="PTHR11802:SF472">
    <property type="entry name" value="SERINE CARBOXYPEPTIDASE CPVL-RELATED"/>
    <property type="match status" value="1"/>
</dbReference>
<evidence type="ECO:0000256" key="3">
    <source>
        <dbReference type="ARBA" id="ARBA00022670"/>
    </source>
</evidence>
<keyword evidence="3 7" id="KW-0645">Protease</keyword>
<dbReference type="GO" id="GO:0006508">
    <property type="term" value="P:proteolysis"/>
    <property type="evidence" value="ECO:0007669"/>
    <property type="project" value="UniProtKB-KW"/>
</dbReference>
<keyword evidence="6" id="KW-0325">Glycoprotein</keyword>
<dbReference type="OrthoDB" id="443318at2759"/>
<keyword evidence="4" id="KW-0732">Signal</keyword>
<evidence type="ECO:0000313" key="9">
    <source>
        <dbReference type="Proteomes" id="UP000759131"/>
    </source>
</evidence>
<dbReference type="Pfam" id="PF00450">
    <property type="entry name" value="Peptidase_S10"/>
    <property type="match status" value="1"/>
</dbReference>
<dbReference type="EMBL" id="CAJPIZ010043791">
    <property type="protein sequence ID" value="CAG2122037.1"/>
    <property type="molecule type" value="Genomic_DNA"/>
</dbReference>
<organism evidence="8">
    <name type="scientific">Medioppia subpectinata</name>
    <dbReference type="NCBI Taxonomy" id="1979941"/>
    <lineage>
        <taxon>Eukaryota</taxon>
        <taxon>Metazoa</taxon>
        <taxon>Ecdysozoa</taxon>
        <taxon>Arthropoda</taxon>
        <taxon>Chelicerata</taxon>
        <taxon>Arachnida</taxon>
        <taxon>Acari</taxon>
        <taxon>Acariformes</taxon>
        <taxon>Sarcoptiformes</taxon>
        <taxon>Oribatida</taxon>
        <taxon>Brachypylina</taxon>
        <taxon>Oppioidea</taxon>
        <taxon>Oppiidae</taxon>
        <taxon>Medioppia</taxon>
    </lineage>
</organism>
<evidence type="ECO:0000256" key="2">
    <source>
        <dbReference type="ARBA" id="ARBA00022645"/>
    </source>
</evidence>
<dbReference type="GO" id="GO:0004185">
    <property type="term" value="F:serine-type carboxypeptidase activity"/>
    <property type="evidence" value="ECO:0007669"/>
    <property type="project" value="UniProtKB-UniRule"/>
</dbReference>
<accession>A0A7R9QK47</accession>
<gene>
    <name evidence="8" type="ORF">OSB1V03_LOCUS21983</name>
</gene>
<name>A0A7R9QK47_9ACAR</name>
<dbReference type="InterPro" id="IPR001563">
    <property type="entry name" value="Peptidase_S10"/>
</dbReference>
<dbReference type="EMBL" id="OC898366">
    <property type="protein sequence ID" value="CAD7648540.1"/>
    <property type="molecule type" value="Genomic_DNA"/>
</dbReference>
<dbReference type="AlphaFoldDB" id="A0A7R9QK47"/>
<dbReference type="Gene3D" id="3.40.50.1820">
    <property type="entry name" value="alpha/beta hydrolase"/>
    <property type="match status" value="1"/>
</dbReference>
<sequence length="279" mass="31784">NERLNDFYITGESYAGKYVPAIAYKIHSEGNASNIQLKGIAIGDGLCDPKTQFNVGEYLFQIGLLDENQRDYVNGETNKAVHYIDQQNYLEAFKIFDYLLNGDLINTTSYFTNVTGLTFYYNFLLDVAPQEFAYFPQYVGLEDTRRAIHVGNLTFSDGNTVEMHIINDIMQSVKPWVATLLDADYKVLIYSGQLDIIVAAPLTESFVRSIEWSKADQYKKADRLIWKVTDKDPSVAGYVRAVDKFTQVIVRNGGHILPYDQPRATLDMITRFVKNQSFN</sequence>
<feature type="non-terminal residue" evidence="8">
    <location>
        <position position="1"/>
    </location>
</feature>
<dbReference type="PANTHER" id="PTHR11802">
    <property type="entry name" value="SERINE PROTEASE FAMILY S10 SERINE CARBOXYPEPTIDASE"/>
    <property type="match status" value="1"/>
</dbReference>
<protein>
    <recommendedName>
        <fullName evidence="7">Carboxypeptidase</fullName>
        <ecNumber evidence="7">3.4.16.-</ecNumber>
    </recommendedName>
</protein>
<evidence type="ECO:0000256" key="5">
    <source>
        <dbReference type="ARBA" id="ARBA00022801"/>
    </source>
</evidence>
<proteinExistence type="inferred from homology"/>
<keyword evidence="9" id="KW-1185">Reference proteome</keyword>
<keyword evidence="5 7" id="KW-0378">Hydrolase</keyword>
<evidence type="ECO:0000256" key="7">
    <source>
        <dbReference type="RuleBase" id="RU361156"/>
    </source>
</evidence>
<comment type="similarity">
    <text evidence="1 7">Belongs to the peptidase S10 family.</text>
</comment>
<reference evidence="8" key="1">
    <citation type="submission" date="2020-11" db="EMBL/GenBank/DDBJ databases">
        <authorList>
            <person name="Tran Van P."/>
        </authorList>
    </citation>
    <scope>NUCLEOTIDE SEQUENCE</scope>
</reference>
<evidence type="ECO:0000256" key="6">
    <source>
        <dbReference type="ARBA" id="ARBA00023180"/>
    </source>
</evidence>
<dbReference type="InterPro" id="IPR029058">
    <property type="entry name" value="AB_hydrolase_fold"/>
</dbReference>
<evidence type="ECO:0000313" key="8">
    <source>
        <dbReference type="EMBL" id="CAD7648540.1"/>
    </source>
</evidence>
<dbReference type="PROSITE" id="PS00131">
    <property type="entry name" value="CARBOXYPEPT_SER_SER"/>
    <property type="match status" value="1"/>
</dbReference>
<evidence type="ECO:0000256" key="4">
    <source>
        <dbReference type="ARBA" id="ARBA00022729"/>
    </source>
</evidence>
<dbReference type="SUPFAM" id="SSF53474">
    <property type="entry name" value="alpha/beta-Hydrolases"/>
    <property type="match status" value="1"/>
</dbReference>
<keyword evidence="2 7" id="KW-0121">Carboxypeptidase</keyword>
<dbReference type="Proteomes" id="UP000759131">
    <property type="component" value="Unassembled WGS sequence"/>
</dbReference>
<evidence type="ECO:0000256" key="1">
    <source>
        <dbReference type="ARBA" id="ARBA00009431"/>
    </source>
</evidence>
<dbReference type="InterPro" id="IPR018202">
    <property type="entry name" value="Ser_caboxypep_ser_AS"/>
</dbReference>